<gene>
    <name evidence="1" type="ordered locus">Aaci_0973</name>
</gene>
<evidence type="ECO:0000313" key="1">
    <source>
        <dbReference type="EMBL" id="ACV58012.1"/>
    </source>
</evidence>
<name>C8WV23_ALIAD</name>
<keyword evidence="2" id="KW-1185">Reference proteome</keyword>
<dbReference type="KEGG" id="aac:Aaci_0973"/>
<reference evidence="1 2" key="2">
    <citation type="journal article" date="2010" name="Stand. Genomic Sci.">
        <title>Complete genome sequence of Alicyclobacillus acidocaldarius type strain (104-IA).</title>
        <authorList>
            <person name="Mavromatis K."/>
            <person name="Sikorski J."/>
            <person name="Lapidus A."/>
            <person name="Glavina Del Rio T."/>
            <person name="Copeland A."/>
            <person name="Tice H."/>
            <person name="Cheng J.F."/>
            <person name="Lucas S."/>
            <person name="Chen F."/>
            <person name="Nolan M."/>
            <person name="Bruce D."/>
            <person name="Goodwin L."/>
            <person name="Pitluck S."/>
            <person name="Ivanova N."/>
            <person name="Ovchinnikova G."/>
            <person name="Pati A."/>
            <person name="Chen A."/>
            <person name="Palaniappan K."/>
            <person name="Land M."/>
            <person name="Hauser L."/>
            <person name="Chang Y.J."/>
            <person name="Jeffries C.D."/>
            <person name="Chain P."/>
            <person name="Meincke L."/>
            <person name="Sims D."/>
            <person name="Chertkov O."/>
            <person name="Han C."/>
            <person name="Brettin T."/>
            <person name="Detter J.C."/>
            <person name="Wahrenburg C."/>
            <person name="Rohde M."/>
            <person name="Pukall R."/>
            <person name="Goker M."/>
            <person name="Bristow J."/>
            <person name="Eisen J.A."/>
            <person name="Markowitz V."/>
            <person name="Hugenholtz P."/>
            <person name="Klenk H.P."/>
            <person name="Kyrpides N.C."/>
        </authorList>
    </citation>
    <scope>NUCLEOTIDE SEQUENCE [LARGE SCALE GENOMIC DNA]</scope>
    <source>
        <strain evidence="2">ATCC 27009 / DSM 446 / BCRC 14685 / JCM 5260 / KCTC 1825 / NBRC 15652 / NCIMB 11725 / NRRL B-14509 / 104-IA</strain>
    </source>
</reference>
<dbReference type="AlphaFoldDB" id="C8WV23"/>
<organism evidence="1 2">
    <name type="scientific">Alicyclobacillus acidocaldarius subsp. acidocaldarius (strain ATCC 27009 / DSM 446 / BCRC 14685 / JCM 5260 / KCTC 1825 / NBRC 15652 / NCIMB 11725 / NRRL B-14509 / 104-IA)</name>
    <name type="common">Bacillus acidocaldarius</name>
    <dbReference type="NCBI Taxonomy" id="521098"/>
    <lineage>
        <taxon>Bacteria</taxon>
        <taxon>Bacillati</taxon>
        <taxon>Bacillota</taxon>
        <taxon>Bacilli</taxon>
        <taxon>Bacillales</taxon>
        <taxon>Alicyclobacillaceae</taxon>
        <taxon>Alicyclobacillus</taxon>
    </lineage>
</organism>
<proteinExistence type="predicted"/>
<protein>
    <submittedName>
        <fullName evidence="1">Uncharacterized protein</fullName>
    </submittedName>
</protein>
<dbReference type="STRING" id="521098.Aaci_0973"/>
<evidence type="ECO:0000313" key="2">
    <source>
        <dbReference type="Proteomes" id="UP000001917"/>
    </source>
</evidence>
<reference evidence="2" key="1">
    <citation type="submission" date="2009-09" db="EMBL/GenBank/DDBJ databases">
        <title>The complete chromosome of Alicyclobacillus acidocaldarius subsp. acidocaldarius DSM 446.</title>
        <authorList>
            <consortium name="US DOE Joint Genome Institute (JGI-PGF)"/>
            <person name="Lucas S."/>
            <person name="Copeland A."/>
            <person name="Lapidus A."/>
            <person name="Glavina del Rio T."/>
            <person name="Dalin E."/>
            <person name="Tice H."/>
            <person name="Bruce D."/>
            <person name="Goodwin L."/>
            <person name="Pitluck S."/>
            <person name="Kyrpides N."/>
            <person name="Mavromatis K."/>
            <person name="Ivanova N."/>
            <person name="Ovchinnikova G."/>
            <person name="Chertkov O."/>
            <person name="Sims D."/>
            <person name="Brettin T."/>
            <person name="Detter J.C."/>
            <person name="Han C."/>
            <person name="Larimer F."/>
            <person name="Land M."/>
            <person name="Hauser L."/>
            <person name="Markowitz V."/>
            <person name="Cheng J.-F."/>
            <person name="Hugenholtz P."/>
            <person name="Woyke T."/>
            <person name="Wu D."/>
            <person name="Pukall R."/>
            <person name="Klenk H.-P."/>
            <person name="Eisen J.A."/>
        </authorList>
    </citation>
    <scope>NUCLEOTIDE SEQUENCE [LARGE SCALE GENOMIC DNA]</scope>
    <source>
        <strain evidence="2">ATCC 27009 / DSM 446 / BCRC 14685 / JCM 5260 / KCTC 1825 / NBRC 15652 / NCIMB 11725 / NRRL B-14509 / 104-IA</strain>
    </source>
</reference>
<sequence length="53" mass="5829">MQRPVRVVWCVPEGDVAEADPARLARLWAQTWLALSDKLGETVRGHPTSGDDA</sequence>
<dbReference type="Proteomes" id="UP000001917">
    <property type="component" value="Chromosome"/>
</dbReference>
<dbReference type="EMBL" id="CP001727">
    <property type="protein sequence ID" value="ACV58012.1"/>
    <property type="molecule type" value="Genomic_DNA"/>
</dbReference>
<dbReference type="HOGENOM" id="CLU_3057786_0_0_9"/>
<accession>C8WV23</accession>